<dbReference type="EMBL" id="BMDX01000007">
    <property type="protein sequence ID" value="GGA76234.1"/>
    <property type="molecule type" value="Genomic_DNA"/>
</dbReference>
<dbReference type="InterPro" id="IPR006793">
    <property type="entry name" value="FaeA"/>
</dbReference>
<dbReference type="Pfam" id="PF04703">
    <property type="entry name" value="FaeA"/>
    <property type="match status" value="1"/>
</dbReference>
<dbReference type="OrthoDB" id="155998at2"/>
<dbReference type="Proteomes" id="UP000619743">
    <property type="component" value="Unassembled WGS sequence"/>
</dbReference>
<dbReference type="AlphaFoldDB" id="A0A8J2U4X2"/>
<dbReference type="InterPro" id="IPR050313">
    <property type="entry name" value="Carb_Metab_HTH_regulators"/>
</dbReference>
<dbReference type="GO" id="GO:0006355">
    <property type="term" value="P:regulation of DNA-templated transcription"/>
    <property type="evidence" value="ECO:0007669"/>
    <property type="project" value="InterPro"/>
</dbReference>
<evidence type="ECO:0000256" key="1">
    <source>
        <dbReference type="ARBA" id="ARBA00023015"/>
    </source>
</evidence>
<accession>A0A8J2U4X2</accession>
<dbReference type="Gene3D" id="1.10.10.10">
    <property type="entry name" value="Winged helix-like DNA-binding domain superfamily/Winged helix DNA-binding domain"/>
    <property type="match status" value="1"/>
</dbReference>
<proteinExistence type="predicted"/>
<evidence type="ECO:0000313" key="4">
    <source>
        <dbReference type="Proteomes" id="UP000619743"/>
    </source>
</evidence>
<name>A0A8J2U4X2_9GAMM</name>
<sequence length="205" mass="23240">MKTTEEIVNLLKTNGPMTAQAIADVLNMTSMGARQHLLQLEQSGDLGHEDRKAKRGRPTRYWFLSSNDHPQFADRHNELTLQLIDSVKEVFGEEGLSKLIESREKSTEQLYQQQLAAIADLTQRVEKLAEIRTTEGYMATVEEQDGAVWLLENHCPICAAATACQGFCRSELELFQSLFSKLAEVSRQEHIVTGARRCAYRFLPR</sequence>
<dbReference type="SUPFAM" id="SSF46785">
    <property type="entry name" value="Winged helix' DNA-binding domain"/>
    <property type="match status" value="1"/>
</dbReference>
<gene>
    <name evidence="3" type="primary">azrR</name>
    <name evidence="3" type="ORF">GCM10011369_17620</name>
</gene>
<keyword evidence="4" id="KW-1185">Reference proteome</keyword>
<keyword evidence="1" id="KW-0805">Transcription regulation</keyword>
<comment type="caution">
    <text evidence="3">The sequence shown here is derived from an EMBL/GenBank/DDBJ whole genome shotgun (WGS) entry which is preliminary data.</text>
</comment>
<dbReference type="RefSeq" id="WP_087506021.1">
    <property type="nucleotide sequence ID" value="NZ_BMDX01000007.1"/>
</dbReference>
<evidence type="ECO:0000256" key="2">
    <source>
        <dbReference type="ARBA" id="ARBA00023163"/>
    </source>
</evidence>
<dbReference type="InterPro" id="IPR036388">
    <property type="entry name" value="WH-like_DNA-bd_sf"/>
</dbReference>
<dbReference type="PANTHER" id="PTHR30363">
    <property type="entry name" value="HTH-TYPE TRANSCRIPTIONAL REGULATOR SRLR-RELATED"/>
    <property type="match status" value="1"/>
</dbReference>
<evidence type="ECO:0000313" key="3">
    <source>
        <dbReference type="EMBL" id="GGA76234.1"/>
    </source>
</evidence>
<keyword evidence="2" id="KW-0804">Transcription</keyword>
<reference evidence="4" key="1">
    <citation type="journal article" date="2019" name="Int. J. Syst. Evol. Microbiol.">
        <title>The Global Catalogue of Microorganisms (GCM) 10K type strain sequencing project: providing services to taxonomists for standard genome sequencing and annotation.</title>
        <authorList>
            <consortium name="The Broad Institute Genomics Platform"/>
            <consortium name="The Broad Institute Genome Sequencing Center for Infectious Disease"/>
            <person name="Wu L."/>
            <person name="Ma J."/>
        </authorList>
    </citation>
    <scope>NUCLEOTIDE SEQUENCE [LARGE SCALE GENOMIC DNA]</scope>
    <source>
        <strain evidence="4">CGMCC 1.10130</strain>
    </source>
</reference>
<organism evidence="3 4">
    <name type="scientific">Neiella marina</name>
    <dbReference type="NCBI Taxonomy" id="508461"/>
    <lineage>
        <taxon>Bacteria</taxon>
        <taxon>Pseudomonadati</taxon>
        <taxon>Pseudomonadota</taxon>
        <taxon>Gammaproteobacteria</taxon>
        <taxon>Alteromonadales</taxon>
        <taxon>Echinimonadaceae</taxon>
        <taxon>Neiella</taxon>
    </lineage>
</organism>
<protein>
    <submittedName>
        <fullName evidence="3">Transcriptional regulator</fullName>
    </submittedName>
</protein>
<dbReference type="PANTHER" id="PTHR30363:SF28">
    <property type="entry name" value="TRANSCRIPTIONAL REGULATORY PROTEIN-RELATED"/>
    <property type="match status" value="1"/>
</dbReference>
<dbReference type="InterPro" id="IPR036390">
    <property type="entry name" value="WH_DNA-bd_sf"/>
</dbReference>